<keyword evidence="3" id="KW-1185">Reference proteome</keyword>
<protein>
    <submittedName>
        <fullName evidence="2">Uncharacterized protein</fullName>
    </submittedName>
</protein>
<evidence type="ECO:0000313" key="3">
    <source>
        <dbReference type="Proteomes" id="UP001487740"/>
    </source>
</evidence>
<evidence type="ECO:0000256" key="1">
    <source>
        <dbReference type="SAM" id="MobiDB-lite"/>
    </source>
</evidence>
<name>A0AAW0TIR4_SCYPA</name>
<dbReference type="EMBL" id="JARAKH010000030">
    <property type="protein sequence ID" value="KAK8387264.1"/>
    <property type="molecule type" value="Genomic_DNA"/>
</dbReference>
<comment type="caution">
    <text evidence="2">The sequence shown here is derived from an EMBL/GenBank/DDBJ whole genome shotgun (WGS) entry which is preliminary data.</text>
</comment>
<evidence type="ECO:0000313" key="2">
    <source>
        <dbReference type="EMBL" id="KAK8387264.1"/>
    </source>
</evidence>
<reference evidence="2 3" key="1">
    <citation type="submission" date="2023-03" db="EMBL/GenBank/DDBJ databases">
        <title>High-quality genome of Scylla paramamosain provides insights in environmental adaptation.</title>
        <authorList>
            <person name="Zhang L."/>
        </authorList>
    </citation>
    <scope>NUCLEOTIDE SEQUENCE [LARGE SCALE GENOMIC DNA]</scope>
    <source>
        <strain evidence="2">LZ_2023a</strain>
        <tissue evidence="2">Muscle</tissue>
    </source>
</reference>
<organism evidence="2 3">
    <name type="scientific">Scylla paramamosain</name>
    <name type="common">Mud crab</name>
    <dbReference type="NCBI Taxonomy" id="85552"/>
    <lineage>
        <taxon>Eukaryota</taxon>
        <taxon>Metazoa</taxon>
        <taxon>Ecdysozoa</taxon>
        <taxon>Arthropoda</taxon>
        <taxon>Crustacea</taxon>
        <taxon>Multicrustacea</taxon>
        <taxon>Malacostraca</taxon>
        <taxon>Eumalacostraca</taxon>
        <taxon>Eucarida</taxon>
        <taxon>Decapoda</taxon>
        <taxon>Pleocyemata</taxon>
        <taxon>Brachyura</taxon>
        <taxon>Eubrachyura</taxon>
        <taxon>Portunoidea</taxon>
        <taxon>Portunidae</taxon>
        <taxon>Portuninae</taxon>
        <taxon>Scylla</taxon>
    </lineage>
</organism>
<dbReference type="AlphaFoldDB" id="A0AAW0TIR4"/>
<gene>
    <name evidence="2" type="ORF">O3P69_018107</name>
</gene>
<proteinExistence type="predicted"/>
<sequence length="95" mass="10986">MKQERKKTTDMRHRREDYTVADHESGDTEHAQDRRAVRQQAANRSSFPTFLESRWSSFCERLPPHCTVLVFTEDMTSSSLLGHESCRSRPSPSSS</sequence>
<feature type="region of interest" description="Disordered" evidence="1">
    <location>
        <begin position="1"/>
        <end position="34"/>
    </location>
</feature>
<accession>A0AAW0TIR4</accession>
<dbReference type="Proteomes" id="UP001487740">
    <property type="component" value="Unassembled WGS sequence"/>
</dbReference>